<evidence type="ECO:0000313" key="1">
    <source>
        <dbReference type="EMBL" id="SCL21188.1"/>
    </source>
</evidence>
<protein>
    <recommendedName>
        <fullName evidence="3">RelA/SpoT domain-containing protein</fullName>
    </recommendedName>
</protein>
<proteinExistence type="predicted"/>
<gene>
    <name evidence="1" type="ORF">GA0070616_2230</name>
</gene>
<dbReference type="RefSeq" id="WP_139128872.1">
    <property type="nucleotide sequence ID" value="NZ_FMHT01000003.1"/>
</dbReference>
<evidence type="ECO:0008006" key="3">
    <source>
        <dbReference type="Google" id="ProtNLM"/>
    </source>
</evidence>
<accession>A0A1C6RVE1</accession>
<dbReference type="SUPFAM" id="SSF81301">
    <property type="entry name" value="Nucleotidyltransferase"/>
    <property type="match status" value="1"/>
</dbReference>
<dbReference type="InterPro" id="IPR043519">
    <property type="entry name" value="NT_sf"/>
</dbReference>
<evidence type="ECO:0000313" key="2">
    <source>
        <dbReference type="Proteomes" id="UP000199699"/>
    </source>
</evidence>
<keyword evidence="2" id="KW-1185">Reference proteome</keyword>
<dbReference type="Proteomes" id="UP000199699">
    <property type="component" value="Unassembled WGS sequence"/>
</dbReference>
<name>A0A1C6RVE1_9ACTN</name>
<organism evidence="1 2">
    <name type="scientific">Micromonospora nigra</name>
    <dbReference type="NCBI Taxonomy" id="145857"/>
    <lineage>
        <taxon>Bacteria</taxon>
        <taxon>Bacillati</taxon>
        <taxon>Actinomycetota</taxon>
        <taxon>Actinomycetes</taxon>
        <taxon>Micromonosporales</taxon>
        <taxon>Micromonosporaceae</taxon>
        <taxon>Micromonospora</taxon>
    </lineage>
</organism>
<reference evidence="1 2" key="1">
    <citation type="submission" date="2016-06" db="EMBL/GenBank/DDBJ databases">
        <authorList>
            <person name="Kjaerup R.B."/>
            <person name="Dalgaard T.S."/>
            <person name="Juul-Madsen H.R."/>
        </authorList>
    </citation>
    <scope>NUCLEOTIDE SEQUENCE [LARGE SCALE GENOMIC DNA]</scope>
    <source>
        <strain evidence="1 2">DSM 43818</strain>
    </source>
</reference>
<dbReference type="EMBL" id="FMHT01000003">
    <property type="protein sequence ID" value="SCL21188.1"/>
    <property type="molecule type" value="Genomic_DNA"/>
</dbReference>
<sequence>MVDIEKDPAKPDRPTFAEYPEWLASKDAEAGAALATRSRHETVGAKIQTDVSASGAWKEILERLREFNDEYTIATGYQLLASRDTPKIYLKPYDSLLDKSYRKNVVNNKQWPEPPESGWITPANWYQLTNDIVRTTLVVKYLDGVDFLAKKLEAIAEERGHEFSVDFEARDEGYYAAHCYLCFEVEVPKLDWDTEVVRVRLEIQVTTQLQDVIRKLTHDYYERRRSLPDSRDKKWQWDYESPEFLPNYLGHILHYVEGMIMEVRKRGAAT</sequence>
<dbReference type="OrthoDB" id="8445702at2"/>
<dbReference type="AlphaFoldDB" id="A0A1C6RVE1"/>